<feature type="domain" description="TonB-dependent receptor-like beta-barrel" evidence="14">
    <location>
        <begin position="364"/>
        <end position="716"/>
    </location>
</feature>
<dbReference type="InterPro" id="IPR039426">
    <property type="entry name" value="TonB-dep_rcpt-like"/>
</dbReference>
<evidence type="ECO:0000256" key="4">
    <source>
        <dbReference type="ARBA" id="ARBA00022496"/>
    </source>
</evidence>
<feature type="signal peptide" evidence="13">
    <location>
        <begin position="1"/>
        <end position="25"/>
    </location>
</feature>
<comment type="similarity">
    <text evidence="12">Belongs to the TonB-dependent receptor family.</text>
</comment>
<dbReference type="KEGG" id="psym:J1N51_10055"/>
<keyword evidence="3" id="KW-1134">Transmembrane beta strand</keyword>
<dbReference type="AlphaFoldDB" id="A0A975DCF3"/>
<keyword evidence="10 12" id="KW-0472">Membrane</keyword>
<evidence type="ECO:0000256" key="2">
    <source>
        <dbReference type="ARBA" id="ARBA00022448"/>
    </source>
</evidence>
<evidence type="ECO:0000256" key="9">
    <source>
        <dbReference type="ARBA" id="ARBA00023077"/>
    </source>
</evidence>
<keyword evidence="7" id="KW-0408">Iron</keyword>
<evidence type="ECO:0000313" key="17">
    <source>
        <dbReference type="Proteomes" id="UP000682739"/>
    </source>
</evidence>
<dbReference type="Proteomes" id="UP000682739">
    <property type="component" value="Chromosome"/>
</dbReference>
<evidence type="ECO:0000256" key="8">
    <source>
        <dbReference type="ARBA" id="ARBA00023065"/>
    </source>
</evidence>
<proteinExistence type="inferred from homology"/>
<keyword evidence="5" id="KW-0812">Transmembrane</keyword>
<dbReference type="PANTHER" id="PTHR32552">
    <property type="entry name" value="FERRICHROME IRON RECEPTOR-RELATED"/>
    <property type="match status" value="1"/>
</dbReference>
<evidence type="ECO:0000256" key="13">
    <source>
        <dbReference type="SAM" id="SignalP"/>
    </source>
</evidence>
<feature type="chain" id="PRO_5037861730" evidence="13">
    <location>
        <begin position="26"/>
        <end position="752"/>
    </location>
</feature>
<evidence type="ECO:0000256" key="11">
    <source>
        <dbReference type="ARBA" id="ARBA00023237"/>
    </source>
</evidence>
<dbReference type="Pfam" id="PF07715">
    <property type="entry name" value="Plug"/>
    <property type="match status" value="1"/>
</dbReference>
<feature type="domain" description="TonB-dependent receptor plug" evidence="15">
    <location>
        <begin position="51"/>
        <end position="159"/>
    </location>
</feature>
<dbReference type="InterPro" id="IPR037066">
    <property type="entry name" value="Plug_dom_sf"/>
</dbReference>
<keyword evidence="16" id="KW-0675">Receptor</keyword>
<evidence type="ECO:0000256" key="3">
    <source>
        <dbReference type="ARBA" id="ARBA00022452"/>
    </source>
</evidence>
<dbReference type="EMBL" id="CP072110">
    <property type="protein sequence ID" value="QTH63085.1"/>
    <property type="molecule type" value="Genomic_DNA"/>
</dbReference>
<dbReference type="InterPro" id="IPR036942">
    <property type="entry name" value="Beta-barrel_TonB_sf"/>
</dbReference>
<dbReference type="InterPro" id="IPR012910">
    <property type="entry name" value="Plug_dom"/>
</dbReference>
<organism evidence="16 17">
    <name type="scientific">Psychrosphaera ytuae</name>
    <dbReference type="NCBI Taxonomy" id="2820710"/>
    <lineage>
        <taxon>Bacteria</taxon>
        <taxon>Pseudomonadati</taxon>
        <taxon>Pseudomonadota</taxon>
        <taxon>Gammaproteobacteria</taxon>
        <taxon>Alteromonadales</taxon>
        <taxon>Pseudoalteromonadaceae</taxon>
        <taxon>Psychrosphaera</taxon>
    </lineage>
</organism>
<evidence type="ECO:0000256" key="5">
    <source>
        <dbReference type="ARBA" id="ARBA00022692"/>
    </source>
</evidence>
<dbReference type="SUPFAM" id="SSF56935">
    <property type="entry name" value="Porins"/>
    <property type="match status" value="1"/>
</dbReference>
<dbReference type="Pfam" id="PF00593">
    <property type="entry name" value="TonB_dep_Rec_b-barrel"/>
    <property type="match status" value="1"/>
</dbReference>
<keyword evidence="6 13" id="KW-0732">Signal</keyword>
<evidence type="ECO:0000259" key="15">
    <source>
        <dbReference type="Pfam" id="PF07715"/>
    </source>
</evidence>
<comment type="subcellular location">
    <subcellularLocation>
        <location evidence="1">Cell outer membrane</location>
        <topology evidence="1">Multi-pass membrane protein</topology>
    </subcellularLocation>
</comment>
<dbReference type="Gene3D" id="2.40.170.20">
    <property type="entry name" value="TonB-dependent receptor, beta-barrel domain"/>
    <property type="match status" value="1"/>
</dbReference>
<name>A0A975DCF3_9GAMM</name>
<keyword evidence="4" id="KW-0410">Iron transport</keyword>
<gene>
    <name evidence="16" type="ORF">J1N51_10055</name>
</gene>
<keyword evidence="2" id="KW-0813">Transport</keyword>
<dbReference type="RefSeq" id="WP_208830952.1">
    <property type="nucleotide sequence ID" value="NZ_CP072110.1"/>
</dbReference>
<evidence type="ECO:0000256" key="6">
    <source>
        <dbReference type="ARBA" id="ARBA00022729"/>
    </source>
</evidence>
<keyword evidence="11" id="KW-0998">Cell outer membrane</keyword>
<keyword evidence="8" id="KW-0406">Ion transport</keyword>
<reference evidence="16" key="1">
    <citation type="submission" date="2021-03" db="EMBL/GenBank/DDBJ databases">
        <title>Description of Psychrosphaera ytuae sp. nov. isolated from deep sea sediment of South China Sea.</title>
        <authorList>
            <person name="Zhang J."/>
            <person name="Xu X.-D."/>
        </authorList>
    </citation>
    <scope>NUCLEOTIDE SEQUENCE</scope>
    <source>
        <strain evidence="16">MTZ26</strain>
    </source>
</reference>
<keyword evidence="17" id="KW-1185">Reference proteome</keyword>
<evidence type="ECO:0000256" key="10">
    <source>
        <dbReference type="ARBA" id="ARBA00023136"/>
    </source>
</evidence>
<sequence length="752" mass="81567">MNKLHKLNAVFSAVALSLMAAPALAEESKDKEKNVEVIVVSGTPGGVGISKKDASFAITNVDADLIEKISPKSTADLFKAVPGIWVESSGGESGANVFVRGFPASGDAPFLTLSIEGSPIYPAPTLSFLENSSIFRIDETIETMEALRGGPNPVVSNGQPGLTTNFRLKRGGPDTAALAKYTTSDYGLQRADLVLSGELSDDLYYMIGGYIKRSPGIRDAGFTSEDGQQVTINLTREFDKGEVNFYSRITDDTGTWYLPTPLNVEGVDAGYTQLGTLNRQAKLYYGANNESDIFDFGEGRGWKGHVTGGSVKFDLGNGWNIIDRFSLTSGDANTFGLVPEGAATKLANVADNGESATGAVTGTVYGADTDVQQIGRWVVLKDIRAFTNDLALSKSWDNLSTSVGLYTASTSANDWWSLGNQAYHVLESGGEMLSGIECNDAIEGCTWNYDIASTGDARTRALYATASYIINEQLTVDGGIRSENHVVEYSVDEGLDGQITKALSYDESKTSWTLGANYSIDESNAVFARVNNGYKMPYFDDFRDNYGAYTSGQNLIKEVSQLEVGYKYMTDAIQAYTTIFTNEVQGDTFVRRPGVPAEILTNEAIGAEFDVNFTNQEGFNVNLNATVQDTEITASATNEGNESQRQPGWQLRVTPSYAFELENQQYLTVYGTVTSVDDRFGNNENTVVLDGYTKVDLGLLYEPTDQVKLQLAIDNVSDKLGITEGDPRNPAAPNGRYIMPRSIKLSVTYQMF</sequence>
<dbReference type="GO" id="GO:0009279">
    <property type="term" value="C:cell outer membrane"/>
    <property type="evidence" value="ECO:0007669"/>
    <property type="project" value="UniProtKB-SubCell"/>
</dbReference>
<accession>A0A975DCF3</accession>
<keyword evidence="9 12" id="KW-0798">TonB box</keyword>
<evidence type="ECO:0000256" key="7">
    <source>
        <dbReference type="ARBA" id="ARBA00023004"/>
    </source>
</evidence>
<dbReference type="InterPro" id="IPR000531">
    <property type="entry name" value="Beta-barrel_TonB"/>
</dbReference>
<dbReference type="PANTHER" id="PTHR32552:SF89">
    <property type="entry name" value="CATECHOLATE SIDEROPHORE RECEPTOR FIU"/>
    <property type="match status" value="1"/>
</dbReference>
<evidence type="ECO:0000256" key="12">
    <source>
        <dbReference type="RuleBase" id="RU003357"/>
    </source>
</evidence>
<protein>
    <submittedName>
        <fullName evidence="16">TonB-dependent receptor</fullName>
    </submittedName>
</protein>
<dbReference type="GO" id="GO:0015344">
    <property type="term" value="F:siderophore uptake transmembrane transporter activity"/>
    <property type="evidence" value="ECO:0007669"/>
    <property type="project" value="TreeGrafter"/>
</dbReference>
<evidence type="ECO:0000259" key="14">
    <source>
        <dbReference type="Pfam" id="PF00593"/>
    </source>
</evidence>
<evidence type="ECO:0000313" key="16">
    <source>
        <dbReference type="EMBL" id="QTH63085.1"/>
    </source>
</evidence>
<evidence type="ECO:0000256" key="1">
    <source>
        <dbReference type="ARBA" id="ARBA00004571"/>
    </source>
</evidence>
<dbReference type="Gene3D" id="2.170.130.10">
    <property type="entry name" value="TonB-dependent receptor, plug domain"/>
    <property type="match status" value="1"/>
</dbReference>